<name>A0ABU0LZX8_9BACT</name>
<accession>A0ABU0LZX8</accession>
<keyword evidence="3" id="KW-1185">Reference proteome</keyword>
<dbReference type="EMBL" id="JAUSWO010000001">
    <property type="protein sequence ID" value="MDQ0514255.1"/>
    <property type="molecule type" value="Genomic_DNA"/>
</dbReference>
<feature type="transmembrane region" description="Helical" evidence="1">
    <location>
        <begin position="66"/>
        <end position="91"/>
    </location>
</feature>
<organism evidence="2 3">
    <name type="scientific">Mycoplasmoides fastidiosum</name>
    <dbReference type="NCBI Taxonomy" id="92758"/>
    <lineage>
        <taxon>Bacteria</taxon>
        <taxon>Bacillati</taxon>
        <taxon>Mycoplasmatota</taxon>
        <taxon>Mycoplasmoidales</taxon>
        <taxon>Mycoplasmoidaceae</taxon>
        <taxon>Mycoplasmoides</taxon>
    </lineage>
</organism>
<keyword evidence="1" id="KW-1133">Transmembrane helix</keyword>
<protein>
    <recommendedName>
        <fullName evidence="4">ABC transporter permease</fullName>
    </recommendedName>
</protein>
<feature type="transmembrane region" description="Helical" evidence="1">
    <location>
        <begin position="325"/>
        <end position="342"/>
    </location>
</feature>
<feature type="transmembrane region" description="Helical" evidence="1">
    <location>
        <begin position="180"/>
        <end position="202"/>
    </location>
</feature>
<sequence>MQHQIKIQNFFLKYFSTQIDIKYSDTLNLYKSALLYLKRSKLLILFIFAFPFLISFLGWITNFTYFFWSTTILISCYCFPIFLTSIVTSHLNNSSFYKKIIIHTGIKKSKNLIIWALILAISLANIWLQISYQNLFNWIRTGSKLNIDYLGMIYANFWGLNISIAFGLIFANILKKQTTINLVAIFFLFLILVFNNMILYTLSSNYAQISYINPFKYILYLTMESWTARSLGHSFNLGQSKVFEINRPWITIFMDPSDIVNFKLNGNPNQSFLGLNFRTILRSLTEETKLDLFTIIGKEVQDDLGLLKGLPVVALATYQDKILDLIMPIIFSFGLFAIVLNLDPLKRSRYG</sequence>
<evidence type="ECO:0000313" key="3">
    <source>
        <dbReference type="Proteomes" id="UP001240643"/>
    </source>
</evidence>
<feature type="transmembrane region" description="Helical" evidence="1">
    <location>
        <begin position="42"/>
        <end position="60"/>
    </location>
</feature>
<feature type="transmembrane region" description="Helical" evidence="1">
    <location>
        <begin position="152"/>
        <end position="173"/>
    </location>
</feature>
<proteinExistence type="predicted"/>
<evidence type="ECO:0000313" key="2">
    <source>
        <dbReference type="EMBL" id="MDQ0514255.1"/>
    </source>
</evidence>
<comment type="caution">
    <text evidence="2">The sequence shown here is derived from an EMBL/GenBank/DDBJ whole genome shotgun (WGS) entry which is preliminary data.</text>
</comment>
<evidence type="ECO:0000256" key="1">
    <source>
        <dbReference type="SAM" id="Phobius"/>
    </source>
</evidence>
<feature type="transmembrane region" description="Helical" evidence="1">
    <location>
        <begin position="112"/>
        <end position="132"/>
    </location>
</feature>
<keyword evidence="1" id="KW-0472">Membrane</keyword>
<dbReference type="Proteomes" id="UP001240643">
    <property type="component" value="Unassembled WGS sequence"/>
</dbReference>
<gene>
    <name evidence="2" type="ORF">J2Z62_000693</name>
</gene>
<evidence type="ECO:0008006" key="4">
    <source>
        <dbReference type="Google" id="ProtNLM"/>
    </source>
</evidence>
<keyword evidence="1" id="KW-0812">Transmembrane</keyword>
<dbReference type="RefSeq" id="WP_256547056.1">
    <property type="nucleotide sequence ID" value="NZ_CP101809.1"/>
</dbReference>
<reference evidence="2" key="1">
    <citation type="submission" date="2023-07" db="EMBL/GenBank/DDBJ databases">
        <title>Genomic Encyclopedia of Type Strains, Phase IV (KMG-IV): sequencing the most valuable type-strain genomes for metagenomic binning, comparative biology and taxonomic classification.</title>
        <authorList>
            <person name="Goeker M."/>
        </authorList>
    </citation>
    <scope>NUCLEOTIDE SEQUENCE [LARGE SCALE GENOMIC DNA]</scope>
    <source>
        <strain evidence="2">DSM 21204</strain>
    </source>
</reference>